<gene>
    <name evidence="1" type="ORF">DDZ16_12205</name>
</gene>
<accession>A0A2U2B7G4</accession>
<evidence type="ECO:0000313" key="2">
    <source>
        <dbReference type="Proteomes" id="UP000244956"/>
    </source>
</evidence>
<proteinExistence type="predicted"/>
<name>A0A2U2B7G4_9BACT</name>
<dbReference type="Proteomes" id="UP000244956">
    <property type="component" value="Unassembled WGS sequence"/>
</dbReference>
<reference evidence="1 2" key="1">
    <citation type="submission" date="2018-05" db="EMBL/GenBank/DDBJ databases">
        <title>Marinilabilia rubrum sp. nov., isolated from saltern sediment.</title>
        <authorList>
            <person name="Zhang R."/>
        </authorList>
    </citation>
    <scope>NUCLEOTIDE SEQUENCE [LARGE SCALE GENOMIC DNA]</scope>
    <source>
        <strain evidence="1 2">WTE16</strain>
    </source>
</reference>
<dbReference type="EMBL" id="QEWP01000009">
    <property type="protein sequence ID" value="PWD99021.1"/>
    <property type="molecule type" value="Genomic_DNA"/>
</dbReference>
<comment type="caution">
    <text evidence="1">The sequence shown here is derived from an EMBL/GenBank/DDBJ whole genome shotgun (WGS) entry which is preliminary data.</text>
</comment>
<keyword evidence="2" id="KW-1185">Reference proteome</keyword>
<organism evidence="1 2">
    <name type="scientific">Marinilabilia rubra</name>
    <dbReference type="NCBI Taxonomy" id="2162893"/>
    <lineage>
        <taxon>Bacteria</taxon>
        <taxon>Pseudomonadati</taxon>
        <taxon>Bacteroidota</taxon>
        <taxon>Bacteroidia</taxon>
        <taxon>Marinilabiliales</taxon>
        <taxon>Marinilabiliaceae</taxon>
        <taxon>Marinilabilia</taxon>
    </lineage>
</organism>
<protein>
    <submittedName>
        <fullName evidence="1">Uncharacterized protein</fullName>
    </submittedName>
</protein>
<dbReference type="RefSeq" id="WP_109264760.1">
    <property type="nucleotide sequence ID" value="NZ_QEWP01000009.1"/>
</dbReference>
<dbReference type="AlphaFoldDB" id="A0A2U2B7G4"/>
<evidence type="ECO:0000313" key="1">
    <source>
        <dbReference type="EMBL" id="PWD99021.1"/>
    </source>
</evidence>
<sequence>MRLDRFIILITFPLFSCQCSFFNTDRPTDHKKIEIKCLSNGCQINNESVIIVLNKKDCQRCTEKVERLAEIISEKITKKRIVFIIKNYDKNTLAAYKRSLSGISNQILEDNGEVTMHSNIKGMSHFIVFEESTAKYKTFLPDQFNEMSNLLNY</sequence>